<evidence type="ECO:0000313" key="2">
    <source>
        <dbReference type="Proteomes" id="UP000530268"/>
    </source>
</evidence>
<dbReference type="Proteomes" id="UP000530268">
    <property type="component" value="Unassembled WGS sequence"/>
</dbReference>
<dbReference type="RefSeq" id="WP_184568314.1">
    <property type="nucleotide sequence ID" value="NZ_JACIEI010000026.1"/>
</dbReference>
<keyword evidence="2" id="KW-1185">Reference proteome</keyword>
<sequence>MENRKVDALLSRPGIDPEARIELLAIAATYLRNGEAMPENLRNHLAQAFEATAQADLSERAKTIGECLGIVGEAQRPRKLGPIDVIKASANDEDRLAGRLMEEHKISERTARKRIAEIKAANEMMQEIMSNNGLSNLVRKRTAE</sequence>
<dbReference type="EMBL" id="JACIEI010000026">
    <property type="protein sequence ID" value="MBB3996078.1"/>
    <property type="molecule type" value="Genomic_DNA"/>
</dbReference>
<comment type="caution">
    <text evidence="1">The sequence shown here is derived from an EMBL/GenBank/DDBJ whole genome shotgun (WGS) entry which is preliminary data.</text>
</comment>
<proteinExistence type="predicted"/>
<reference evidence="1 2" key="1">
    <citation type="submission" date="2020-08" db="EMBL/GenBank/DDBJ databases">
        <title>Genomic Encyclopedia of Type Strains, Phase IV (KMG-IV): sequencing the most valuable type-strain genomes for metagenomic binning, comparative biology and taxonomic classification.</title>
        <authorList>
            <person name="Goeker M."/>
        </authorList>
    </citation>
    <scope>NUCLEOTIDE SEQUENCE [LARGE SCALE GENOMIC DNA]</scope>
    <source>
        <strain evidence="1 2">DSM 102234</strain>
    </source>
</reference>
<dbReference type="AlphaFoldDB" id="A0A7W6H2R8"/>
<gene>
    <name evidence="1" type="ORF">GGR95_003744</name>
</gene>
<name>A0A7W6H2R8_9RHOB</name>
<protein>
    <submittedName>
        <fullName evidence="1">Putative HTH transcriptional regulator</fullName>
    </submittedName>
</protein>
<evidence type="ECO:0000313" key="1">
    <source>
        <dbReference type="EMBL" id="MBB3996078.1"/>
    </source>
</evidence>
<organism evidence="1 2">
    <name type="scientific">Sulfitobacter undariae</name>
    <dbReference type="NCBI Taxonomy" id="1563671"/>
    <lineage>
        <taxon>Bacteria</taxon>
        <taxon>Pseudomonadati</taxon>
        <taxon>Pseudomonadota</taxon>
        <taxon>Alphaproteobacteria</taxon>
        <taxon>Rhodobacterales</taxon>
        <taxon>Roseobacteraceae</taxon>
        <taxon>Sulfitobacter</taxon>
    </lineage>
</organism>
<accession>A0A7W6H2R8</accession>